<evidence type="ECO:0000259" key="4">
    <source>
        <dbReference type="Pfam" id="PF00370"/>
    </source>
</evidence>
<gene>
    <name evidence="5" type="ORF">ENL39_03870</name>
</gene>
<dbReference type="EMBL" id="DRTT01000109">
    <property type="protein sequence ID" value="HHF98607.1"/>
    <property type="molecule type" value="Genomic_DNA"/>
</dbReference>
<comment type="caution">
    <text evidence="5">The sequence shown here is derived from an EMBL/GenBank/DDBJ whole genome shotgun (WGS) entry which is preliminary data.</text>
</comment>
<reference evidence="5" key="1">
    <citation type="journal article" date="2020" name="mSystems">
        <title>Genome- and Community-Level Interaction Insights into Carbon Utilization and Element Cycling Functions of Hydrothermarchaeota in Hydrothermal Sediment.</title>
        <authorList>
            <person name="Zhou Z."/>
            <person name="Liu Y."/>
            <person name="Xu W."/>
            <person name="Pan J."/>
            <person name="Luo Z.H."/>
            <person name="Li M."/>
        </authorList>
    </citation>
    <scope>NUCLEOTIDE SEQUENCE [LARGE SCALE GENOMIC DNA]</scope>
    <source>
        <strain evidence="5">HyVt-92</strain>
    </source>
</reference>
<dbReference type="PANTHER" id="PTHR43095:SF5">
    <property type="entry name" value="XYLULOSE KINASE"/>
    <property type="match status" value="1"/>
</dbReference>
<organism evidence="5">
    <name type="scientific">Aerophobetes bacterium</name>
    <dbReference type="NCBI Taxonomy" id="2030807"/>
    <lineage>
        <taxon>Bacteria</taxon>
        <taxon>Candidatus Aerophobota</taxon>
    </lineage>
</organism>
<dbReference type="InterPro" id="IPR000577">
    <property type="entry name" value="Carb_kinase_FGGY"/>
</dbReference>
<dbReference type="InterPro" id="IPR043129">
    <property type="entry name" value="ATPase_NBD"/>
</dbReference>
<dbReference type="PIRSF" id="PIRSF000538">
    <property type="entry name" value="GlpK"/>
    <property type="match status" value="1"/>
</dbReference>
<dbReference type="PANTHER" id="PTHR43095">
    <property type="entry name" value="SUGAR KINASE"/>
    <property type="match status" value="1"/>
</dbReference>
<dbReference type="AlphaFoldDB" id="A0A7V5LYZ1"/>
<evidence type="ECO:0000256" key="1">
    <source>
        <dbReference type="ARBA" id="ARBA00009156"/>
    </source>
</evidence>
<dbReference type="InterPro" id="IPR018484">
    <property type="entry name" value="FGGY_N"/>
</dbReference>
<evidence type="ECO:0000313" key="5">
    <source>
        <dbReference type="EMBL" id="HHF98607.1"/>
    </source>
</evidence>
<dbReference type="GO" id="GO:0005975">
    <property type="term" value="P:carbohydrate metabolic process"/>
    <property type="evidence" value="ECO:0007669"/>
    <property type="project" value="InterPro"/>
</dbReference>
<sequence>MSKKSYVLALDIGTSSLKSALFDENFKIVTQQKAEYTYETYGMSVQMDAEKVWKAFLKVTEKLKDYLNKVELIVQCVFSPALIAMDKEGIPLYPAIIHWDRRSVKQAKKALSIIGKERFLKIAGNIPYPGGISVTSILWLKEKEADAFKKAFKFGHMNTFFVKRLTGNWSIDPTNASLTGLYNTVAYSDWCEEFCRELEIPLEKLPPVVPSLKIVGKVKKEAAKTTGIKAGVPVLMGSNDTSSAAVGAGLVKSGQILNITGSSEIITICLEKPIPDEKYYLRTHPFPDRWLMYDITTGGFALEWFYSQFCKEMNREEFYNLYLGKVLERRTKCKVKFNPHLAGDRTSLRQKTASFSGLTLSTTRDDCLYALMEATVGRMKKTLDKMAKRIELEKTMYLTGGGANPVMMDYKKRIFKGFEIKVKENCSILGCAEMAKLVMKK</sequence>
<keyword evidence="3" id="KW-0418">Kinase</keyword>
<name>A0A7V5LYZ1_UNCAE</name>
<accession>A0A7V5LYZ1</accession>
<keyword evidence="2" id="KW-0808">Transferase</keyword>
<dbReference type="CDD" id="cd00366">
    <property type="entry name" value="ASKHA_NBD_FGGY"/>
    <property type="match status" value="1"/>
</dbReference>
<feature type="domain" description="Carbohydrate kinase FGGY N-terminal" evidence="4">
    <location>
        <begin position="6"/>
        <end position="247"/>
    </location>
</feature>
<dbReference type="Pfam" id="PF00370">
    <property type="entry name" value="FGGY_N"/>
    <property type="match status" value="1"/>
</dbReference>
<dbReference type="GO" id="GO:0016301">
    <property type="term" value="F:kinase activity"/>
    <property type="evidence" value="ECO:0007669"/>
    <property type="project" value="UniProtKB-KW"/>
</dbReference>
<dbReference type="InterPro" id="IPR050406">
    <property type="entry name" value="FGGY_Carb_Kinase"/>
</dbReference>
<dbReference type="Proteomes" id="UP000886070">
    <property type="component" value="Unassembled WGS sequence"/>
</dbReference>
<evidence type="ECO:0000256" key="3">
    <source>
        <dbReference type="ARBA" id="ARBA00022777"/>
    </source>
</evidence>
<protein>
    <recommendedName>
        <fullName evidence="4">Carbohydrate kinase FGGY N-terminal domain-containing protein</fullName>
    </recommendedName>
</protein>
<proteinExistence type="inferred from homology"/>
<dbReference type="SUPFAM" id="SSF53067">
    <property type="entry name" value="Actin-like ATPase domain"/>
    <property type="match status" value="2"/>
</dbReference>
<dbReference type="Gene3D" id="3.30.420.40">
    <property type="match status" value="2"/>
</dbReference>
<comment type="similarity">
    <text evidence="1">Belongs to the FGGY kinase family.</text>
</comment>
<evidence type="ECO:0000256" key="2">
    <source>
        <dbReference type="ARBA" id="ARBA00022679"/>
    </source>
</evidence>